<dbReference type="GO" id="GO:0009959">
    <property type="term" value="P:negative gravitropism"/>
    <property type="evidence" value="ECO:0007669"/>
    <property type="project" value="InterPro"/>
</dbReference>
<feature type="domain" description="GIL1/IRKI C-terminal" evidence="2">
    <location>
        <begin position="412"/>
        <end position="466"/>
    </location>
</feature>
<feature type="domain" description="DUF641" evidence="1">
    <location>
        <begin position="83"/>
        <end position="209"/>
    </location>
</feature>
<evidence type="ECO:0000313" key="4">
    <source>
        <dbReference type="Proteomes" id="UP001420932"/>
    </source>
</evidence>
<evidence type="ECO:0008006" key="5">
    <source>
        <dbReference type="Google" id="ProtNLM"/>
    </source>
</evidence>
<dbReference type="EMBL" id="JBBNAF010000005">
    <property type="protein sequence ID" value="KAK9143224.1"/>
    <property type="molecule type" value="Genomic_DNA"/>
</dbReference>
<sequence>MTDVEGSNKPPQISQMFQKFALAFKTKTIEFFAEDEEDESDPLALLDSAEEFITDQRVVVIKPDSAPHKPSPSPQQPVHDLHQPLISSLFATISSFEASYLQLQTAHSPFDADSIEAADKANVSQLQKLSEMRNWYRNSVQNPNPNFPPNLGIGSHVEAQVQENQSLLRTLDLLVNRLQSEIDVRDAEVLVMRQKLGKIEEANSRLAKRLGGSKGCCSSSARGEFLLSLKGFELVLRYACKWVHRFSKLLIHLMRKVGWDLDLAANSVHPDVEYAKMGHNRYAFLSYVCFGMFMGFDSEGFGVEMGDGIKCNGVDVRKNNSLRQFFEHCTGDAMDLLSKEPNGSFARFCETKYQQLIHPTMESSLFKGLDQNDVVLSSWRSSAAFYELFVNMASSIWMLHKLALSFDPKVEIFQVENGVDFSMVYMESIVERGGVSVSSSKTREKVGFTVIPGFNIGRTVIQCQVYLMGA</sequence>
<accession>A0AAP0K0I6</accession>
<dbReference type="Pfam" id="PF04859">
    <property type="entry name" value="DUF641"/>
    <property type="match status" value="1"/>
</dbReference>
<reference evidence="3 4" key="1">
    <citation type="submission" date="2024-01" db="EMBL/GenBank/DDBJ databases">
        <title>Genome assemblies of Stephania.</title>
        <authorList>
            <person name="Yang L."/>
        </authorList>
    </citation>
    <scope>NUCLEOTIDE SEQUENCE [LARGE SCALE GENOMIC DNA]</scope>
    <source>
        <strain evidence="3">YNDBR</strain>
        <tissue evidence="3">Leaf</tissue>
    </source>
</reference>
<protein>
    <recommendedName>
        <fullName evidence="5">DUF641 domain-containing protein</fullName>
    </recommendedName>
</protein>
<gene>
    <name evidence="3" type="ORF">Syun_012624</name>
</gene>
<comment type="caution">
    <text evidence="3">The sequence shown here is derived from an EMBL/GenBank/DDBJ whole genome shotgun (WGS) entry which is preliminary data.</text>
</comment>
<dbReference type="InterPro" id="IPR056813">
    <property type="entry name" value="GIL1_IRKI_C"/>
</dbReference>
<organism evidence="3 4">
    <name type="scientific">Stephania yunnanensis</name>
    <dbReference type="NCBI Taxonomy" id="152371"/>
    <lineage>
        <taxon>Eukaryota</taxon>
        <taxon>Viridiplantae</taxon>
        <taxon>Streptophyta</taxon>
        <taxon>Embryophyta</taxon>
        <taxon>Tracheophyta</taxon>
        <taxon>Spermatophyta</taxon>
        <taxon>Magnoliopsida</taxon>
        <taxon>Ranunculales</taxon>
        <taxon>Menispermaceae</taxon>
        <taxon>Menispermoideae</taxon>
        <taxon>Cissampelideae</taxon>
        <taxon>Stephania</taxon>
    </lineage>
</organism>
<dbReference type="InterPro" id="IPR040225">
    <property type="entry name" value="GIL1-like"/>
</dbReference>
<dbReference type="InterPro" id="IPR006943">
    <property type="entry name" value="DUF641_pln"/>
</dbReference>
<evidence type="ECO:0000313" key="3">
    <source>
        <dbReference type="EMBL" id="KAK9143224.1"/>
    </source>
</evidence>
<dbReference type="Pfam" id="PF24994">
    <property type="entry name" value="GIL1_IRKI_C"/>
    <property type="match status" value="1"/>
</dbReference>
<dbReference type="AlphaFoldDB" id="A0AAP0K0I6"/>
<proteinExistence type="predicted"/>
<dbReference type="PANTHER" id="PTHR31161">
    <property type="entry name" value="PROTEIN GRAVITROPIC IN THE LIGHT 1"/>
    <property type="match status" value="1"/>
</dbReference>
<dbReference type="GO" id="GO:0009639">
    <property type="term" value="P:response to red or far red light"/>
    <property type="evidence" value="ECO:0007669"/>
    <property type="project" value="InterPro"/>
</dbReference>
<dbReference type="Proteomes" id="UP001420932">
    <property type="component" value="Unassembled WGS sequence"/>
</dbReference>
<evidence type="ECO:0000259" key="2">
    <source>
        <dbReference type="Pfam" id="PF24994"/>
    </source>
</evidence>
<keyword evidence="4" id="KW-1185">Reference proteome</keyword>
<name>A0AAP0K0I6_9MAGN</name>
<evidence type="ECO:0000259" key="1">
    <source>
        <dbReference type="Pfam" id="PF04859"/>
    </source>
</evidence>